<dbReference type="InterPro" id="IPR001853">
    <property type="entry name" value="DSBA-like_thioredoxin_dom"/>
</dbReference>
<dbReference type="Gene3D" id="3.40.30.10">
    <property type="entry name" value="Glutaredoxin"/>
    <property type="match status" value="1"/>
</dbReference>
<dbReference type="PROSITE" id="PS51257">
    <property type="entry name" value="PROKAR_LIPOPROTEIN"/>
    <property type="match status" value="1"/>
</dbReference>
<proteinExistence type="inferred from homology"/>
<dbReference type="InterPro" id="IPR017937">
    <property type="entry name" value="Thioredoxin_CS"/>
</dbReference>
<comment type="similarity">
    <text evidence="1">Belongs to the thioredoxin family. DsbA subfamily.</text>
</comment>
<name>A0ABV8SQX5_9GAMM</name>
<gene>
    <name evidence="9" type="ORF">ACFPN2_13100</name>
</gene>
<dbReference type="InterPro" id="IPR050824">
    <property type="entry name" value="Thiol_disulfide_DsbA"/>
</dbReference>
<evidence type="ECO:0000256" key="7">
    <source>
        <dbReference type="SAM" id="SignalP"/>
    </source>
</evidence>
<feature type="region of interest" description="Disordered" evidence="6">
    <location>
        <begin position="20"/>
        <end position="109"/>
    </location>
</feature>
<evidence type="ECO:0000256" key="2">
    <source>
        <dbReference type="ARBA" id="ARBA00013831"/>
    </source>
</evidence>
<dbReference type="PROSITE" id="PS00194">
    <property type="entry name" value="THIOREDOXIN_1"/>
    <property type="match status" value="1"/>
</dbReference>
<feature type="compositionally biased region" description="Low complexity" evidence="6">
    <location>
        <begin position="75"/>
        <end position="91"/>
    </location>
</feature>
<dbReference type="RefSeq" id="WP_380597172.1">
    <property type="nucleotide sequence ID" value="NZ_JBHSDU010000003.1"/>
</dbReference>
<dbReference type="PANTHER" id="PTHR35891">
    <property type="entry name" value="THIOL:DISULFIDE INTERCHANGE PROTEIN DSBA"/>
    <property type="match status" value="1"/>
</dbReference>
<comment type="caution">
    <text evidence="9">The sequence shown here is derived from an EMBL/GenBank/DDBJ whole genome shotgun (WGS) entry which is preliminary data.</text>
</comment>
<feature type="signal peptide" evidence="7">
    <location>
        <begin position="1"/>
        <end position="15"/>
    </location>
</feature>
<dbReference type="EMBL" id="JBHSDU010000003">
    <property type="protein sequence ID" value="MFC4310021.1"/>
    <property type="molecule type" value="Genomic_DNA"/>
</dbReference>
<dbReference type="PANTHER" id="PTHR35891:SF2">
    <property type="entry name" value="THIOL:DISULFIDE INTERCHANGE PROTEIN DSBA"/>
    <property type="match status" value="1"/>
</dbReference>
<evidence type="ECO:0000313" key="10">
    <source>
        <dbReference type="Proteomes" id="UP001595904"/>
    </source>
</evidence>
<feature type="chain" id="PRO_5047264126" description="Thiol:disulfide interchange protein DsbA" evidence="7">
    <location>
        <begin position="16"/>
        <end position="292"/>
    </location>
</feature>
<reference evidence="10" key="1">
    <citation type="journal article" date="2019" name="Int. J. Syst. Evol. Microbiol.">
        <title>The Global Catalogue of Microorganisms (GCM) 10K type strain sequencing project: providing services to taxonomists for standard genome sequencing and annotation.</title>
        <authorList>
            <consortium name="The Broad Institute Genomics Platform"/>
            <consortium name="The Broad Institute Genome Sequencing Center for Infectious Disease"/>
            <person name="Wu L."/>
            <person name="Ma J."/>
        </authorList>
    </citation>
    <scope>NUCLEOTIDE SEQUENCE [LARGE SCALE GENOMIC DNA]</scope>
    <source>
        <strain evidence="10">CGMCC 1.10759</strain>
    </source>
</reference>
<evidence type="ECO:0000256" key="6">
    <source>
        <dbReference type="SAM" id="MobiDB-lite"/>
    </source>
</evidence>
<evidence type="ECO:0000256" key="4">
    <source>
        <dbReference type="ARBA" id="ARBA00023157"/>
    </source>
</evidence>
<keyword evidence="4" id="KW-1015">Disulfide bond</keyword>
<sequence length="292" mass="30890">MNKLAALLSTLVLLAACGKQEPAPSAPPAAAPATEQPATPAAPAAEGGAATTDQAAADQAATAAPAETVSEMDDAPPATEQQQTASTTQPQLKLGGSVGGAPTSSKFKEGTNYTKIVPAQPTNAAPGKVEVTEVFWYGCGHCFALDPAIEAWKAKGKPAYVDFNRVPAMWNEGTRLHARIFYTAEVLGKLEDLHTLIFREIHVNGNQLNNVDKIAAFFAQHGVSKDKFTETFSSFAVESKLQRADFLNKRYRIDSVPTVVVNGKFSTDVSKAGGEDKLFPLIEELAAHEHGG</sequence>
<dbReference type="Proteomes" id="UP001595904">
    <property type="component" value="Unassembled WGS sequence"/>
</dbReference>
<feature type="compositionally biased region" description="Low complexity" evidence="6">
    <location>
        <begin position="31"/>
        <end position="68"/>
    </location>
</feature>
<dbReference type="InterPro" id="IPR023205">
    <property type="entry name" value="DsbA/DsbL"/>
</dbReference>
<keyword evidence="10" id="KW-1185">Reference proteome</keyword>
<evidence type="ECO:0000259" key="8">
    <source>
        <dbReference type="Pfam" id="PF01323"/>
    </source>
</evidence>
<dbReference type="CDD" id="cd03019">
    <property type="entry name" value="DsbA_DsbA"/>
    <property type="match status" value="1"/>
</dbReference>
<feature type="domain" description="DSBA-like thioredoxin" evidence="8">
    <location>
        <begin position="162"/>
        <end position="267"/>
    </location>
</feature>
<dbReference type="SUPFAM" id="SSF52833">
    <property type="entry name" value="Thioredoxin-like"/>
    <property type="match status" value="1"/>
</dbReference>
<dbReference type="InterPro" id="IPR036249">
    <property type="entry name" value="Thioredoxin-like_sf"/>
</dbReference>
<dbReference type="Pfam" id="PF01323">
    <property type="entry name" value="DSBA"/>
    <property type="match status" value="1"/>
</dbReference>
<evidence type="ECO:0000256" key="3">
    <source>
        <dbReference type="ARBA" id="ARBA00022729"/>
    </source>
</evidence>
<evidence type="ECO:0000313" key="9">
    <source>
        <dbReference type="EMBL" id="MFC4310021.1"/>
    </source>
</evidence>
<keyword evidence="5" id="KW-0676">Redox-active center</keyword>
<protein>
    <recommendedName>
        <fullName evidence="2">Thiol:disulfide interchange protein DsbA</fullName>
    </recommendedName>
</protein>
<accession>A0ABV8SQX5</accession>
<organism evidence="9 10">
    <name type="scientific">Steroidobacter flavus</name>
    <dbReference type="NCBI Taxonomy" id="1842136"/>
    <lineage>
        <taxon>Bacteria</taxon>
        <taxon>Pseudomonadati</taxon>
        <taxon>Pseudomonadota</taxon>
        <taxon>Gammaproteobacteria</taxon>
        <taxon>Steroidobacterales</taxon>
        <taxon>Steroidobacteraceae</taxon>
        <taxon>Steroidobacter</taxon>
    </lineage>
</organism>
<evidence type="ECO:0000256" key="1">
    <source>
        <dbReference type="ARBA" id="ARBA00005791"/>
    </source>
</evidence>
<keyword evidence="3 7" id="KW-0732">Signal</keyword>
<evidence type="ECO:0000256" key="5">
    <source>
        <dbReference type="ARBA" id="ARBA00023284"/>
    </source>
</evidence>